<evidence type="ECO:0000313" key="2">
    <source>
        <dbReference type="EMBL" id="KAI9637597.1"/>
    </source>
</evidence>
<reference evidence="2" key="1">
    <citation type="journal article" date="2022" name="G3 (Bethesda)">
        <title>High quality genome of the basidiomycete yeast Dioszegia hungarica PDD-24b-2 isolated from cloud water.</title>
        <authorList>
            <person name="Jarrige D."/>
            <person name="Haridas S."/>
            <person name="Bleykasten-Grosshans C."/>
            <person name="Joly M."/>
            <person name="Nadalig T."/>
            <person name="Sancelme M."/>
            <person name="Vuilleumier S."/>
            <person name="Grigoriev I.V."/>
            <person name="Amato P."/>
            <person name="Bringel F."/>
        </authorList>
    </citation>
    <scope>NUCLEOTIDE SEQUENCE</scope>
    <source>
        <strain evidence="2">PDD-24b-2</strain>
    </source>
</reference>
<dbReference type="SMART" id="SM00256">
    <property type="entry name" value="FBOX"/>
    <property type="match status" value="1"/>
</dbReference>
<evidence type="ECO:0000313" key="3">
    <source>
        <dbReference type="Proteomes" id="UP001164286"/>
    </source>
</evidence>
<dbReference type="Proteomes" id="UP001164286">
    <property type="component" value="Unassembled WGS sequence"/>
</dbReference>
<dbReference type="EMBL" id="JAKWFO010000004">
    <property type="protein sequence ID" value="KAI9637597.1"/>
    <property type="molecule type" value="Genomic_DNA"/>
</dbReference>
<keyword evidence="3" id="KW-1185">Reference proteome</keyword>
<dbReference type="InterPro" id="IPR036047">
    <property type="entry name" value="F-box-like_dom_sf"/>
</dbReference>
<evidence type="ECO:0000259" key="1">
    <source>
        <dbReference type="PROSITE" id="PS50181"/>
    </source>
</evidence>
<feature type="domain" description="F-box" evidence="1">
    <location>
        <begin position="11"/>
        <end position="56"/>
    </location>
</feature>
<sequence length="532" mass="59167">MTTSVPPTPGPLSLLDFPIELIRSITGHLSQSSAVALALTCRQLREAAESVIWHHLFVTDRATPPRFPSAPSPTLAQAYIPSSILSAPPRGVFTLPSPSASHALIDTLLTYLSAQPWRATQLRTLILDLRHELPASILDVLTLCTGLEHLELRSPGPSFTVAPYALTATLDLFRSLPSPLPSLLHLRLEVRYRWNETLVEIVEKVPNLEVLHILSHPRRISGGVPPIRSKLIPWGTLPRLRELIVDEMEQSFVPTLTPLIQAALRLEAVALRDHAHRWKPTPECPLLTALAEKETLRRLECTYSCFPFFLAPGAFENLESLSMLWSTNLAFGPTKTEPIIPALPNLQQYQLDISLYTSSSDMDLHRHMLVLSSIASDILTRASRTLHSCPKLTTVYLPPHLDYHSRADEICPPAPDPHGPAFTGMVVQTYSDPSDSGPSVTHYRSKITTEYPLMRRPEGWAEPYDDGTGNWQEGAMREDGSTLPVSVLAAMCWAGGVKMGRETLSREGVLPAVSWNVLRCWELRQEWHNVCL</sequence>
<protein>
    <recommendedName>
        <fullName evidence="1">F-box domain-containing protein</fullName>
    </recommendedName>
</protein>
<dbReference type="SUPFAM" id="SSF52047">
    <property type="entry name" value="RNI-like"/>
    <property type="match status" value="1"/>
</dbReference>
<dbReference type="Gene3D" id="3.80.10.10">
    <property type="entry name" value="Ribonuclease Inhibitor"/>
    <property type="match status" value="1"/>
</dbReference>
<dbReference type="PROSITE" id="PS50181">
    <property type="entry name" value="FBOX"/>
    <property type="match status" value="1"/>
</dbReference>
<comment type="caution">
    <text evidence="2">The sequence shown here is derived from an EMBL/GenBank/DDBJ whole genome shotgun (WGS) entry which is preliminary data.</text>
</comment>
<proteinExistence type="predicted"/>
<dbReference type="SUPFAM" id="SSF81383">
    <property type="entry name" value="F-box domain"/>
    <property type="match status" value="1"/>
</dbReference>
<dbReference type="AlphaFoldDB" id="A0AA38HCS0"/>
<dbReference type="RefSeq" id="XP_052947374.1">
    <property type="nucleotide sequence ID" value="XM_053092470.1"/>
</dbReference>
<dbReference type="InterPro" id="IPR001810">
    <property type="entry name" value="F-box_dom"/>
</dbReference>
<name>A0AA38HCS0_9TREE</name>
<organism evidence="2 3">
    <name type="scientific">Dioszegia hungarica</name>
    <dbReference type="NCBI Taxonomy" id="4972"/>
    <lineage>
        <taxon>Eukaryota</taxon>
        <taxon>Fungi</taxon>
        <taxon>Dikarya</taxon>
        <taxon>Basidiomycota</taxon>
        <taxon>Agaricomycotina</taxon>
        <taxon>Tremellomycetes</taxon>
        <taxon>Tremellales</taxon>
        <taxon>Bulleribasidiaceae</taxon>
        <taxon>Dioszegia</taxon>
    </lineage>
</organism>
<gene>
    <name evidence="2" type="ORF">MKK02DRAFT_43523</name>
</gene>
<dbReference type="InterPro" id="IPR032675">
    <property type="entry name" value="LRR_dom_sf"/>
</dbReference>
<accession>A0AA38HCS0</accession>
<dbReference type="Pfam" id="PF12937">
    <property type="entry name" value="F-box-like"/>
    <property type="match status" value="1"/>
</dbReference>
<dbReference type="GeneID" id="77731675"/>